<keyword evidence="1" id="KW-0732">Signal</keyword>
<name>A0A3M6R5A3_9BURK</name>
<evidence type="ECO:0000313" key="4">
    <source>
        <dbReference type="Proteomes" id="UP000281171"/>
    </source>
</evidence>
<evidence type="ECO:0000313" key="3">
    <source>
        <dbReference type="EMBL" id="RMX10314.1"/>
    </source>
</evidence>
<sequence length="101" mass="10720">MRFSLQRFSPKQPAIALAGVLLAACATTASFAETLKGRVDVANQSNQTLVVAGITFQTTTETAYGGALESFATLRTGQKVSVEFDRSGSNVYTAKKISLLE</sequence>
<gene>
    <name evidence="3" type="ORF">EBQ24_05165</name>
</gene>
<feature type="chain" id="PRO_5018151900" description="DUF5666 domain-containing protein" evidence="1">
    <location>
        <begin position="33"/>
        <end position="101"/>
    </location>
</feature>
<organism evidence="3 4">
    <name type="scientific">Allofranklinella schreckenbergeri</name>
    <dbReference type="NCBI Taxonomy" id="1076744"/>
    <lineage>
        <taxon>Bacteria</taxon>
        <taxon>Pseudomonadati</taxon>
        <taxon>Pseudomonadota</taxon>
        <taxon>Betaproteobacteria</taxon>
        <taxon>Burkholderiales</taxon>
        <taxon>Comamonadaceae</taxon>
        <taxon>Allofranklinella</taxon>
    </lineage>
</organism>
<dbReference type="InterPro" id="IPR043724">
    <property type="entry name" value="DUF5666"/>
</dbReference>
<dbReference type="PROSITE" id="PS51257">
    <property type="entry name" value="PROKAR_LIPOPROTEIN"/>
    <property type="match status" value="1"/>
</dbReference>
<dbReference type="AlphaFoldDB" id="A0A3M6R5A3"/>
<feature type="domain" description="DUF5666" evidence="2">
    <location>
        <begin position="36"/>
        <end position="97"/>
    </location>
</feature>
<dbReference type="EMBL" id="RDQK01000010">
    <property type="protein sequence ID" value="RMX10314.1"/>
    <property type="molecule type" value="Genomic_DNA"/>
</dbReference>
<evidence type="ECO:0000256" key="1">
    <source>
        <dbReference type="SAM" id="SignalP"/>
    </source>
</evidence>
<proteinExistence type="predicted"/>
<comment type="caution">
    <text evidence="3">The sequence shown here is derived from an EMBL/GenBank/DDBJ whole genome shotgun (WGS) entry which is preliminary data.</text>
</comment>
<dbReference type="Pfam" id="PF18914">
    <property type="entry name" value="DUF5666"/>
    <property type="match status" value="1"/>
</dbReference>
<dbReference type="Proteomes" id="UP000281171">
    <property type="component" value="Unassembled WGS sequence"/>
</dbReference>
<dbReference type="RefSeq" id="WP_122248024.1">
    <property type="nucleotide sequence ID" value="NZ_RDQK01000010.1"/>
</dbReference>
<reference evidence="3 4" key="1">
    <citation type="submission" date="2018-10" db="EMBL/GenBank/DDBJ databases">
        <title>Comamonadaceae CDC group NO-1 genome sequencing and assembly.</title>
        <authorList>
            <person name="Bernier A.-M."/>
            <person name="Bernard K."/>
        </authorList>
    </citation>
    <scope>NUCLEOTIDE SEQUENCE [LARGE SCALE GENOMIC DNA]</scope>
    <source>
        <strain evidence="3 4">NML180581</strain>
    </source>
</reference>
<accession>A0A3M6R5A3</accession>
<evidence type="ECO:0000259" key="2">
    <source>
        <dbReference type="Pfam" id="PF18914"/>
    </source>
</evidence>
<protein>
    <recommendedName>
        <fullName evidence="2">DUF5666 domain-containing protein</fullName>
    </recommendedName>
</protein>
<feature type="signal peptide" evidence="1">
    <location>
        <begin position="1"/>
        <end position="32"/>
    </location>
</feature>